<accession>A0ABX0CI47</accession>
<reference evidence="1 2" key="1">
    <citation type="submission" date="2020-01" db="EMBL/GenBank/DDBJ databases">
        <title>Genetics and antimicrobial susceptibilities of Nocardia species isolated from the soil; a comparison with species isolated from humans.</title>
        <authorList>
            <person name="Carrasco G."/>
            <person name="Monzon S."/>
            <person name="Sansegundo M."/>
            <person name="Garcia E."/>
            <person name="Garrido N."/>
            <person name="Medina M.J."/>
            <person name="Villalon P."/>
            <person name="Ramirez-Arocha A.C."/>
            <person name="Jimenez P."/>
            <person name="Cuesta I."/>
            <person name="Valdezate S."/>
        </authorList>
    </citation>
    <scope>NUCLEOTIDE SEQUENCE [LARGE SCALE GENOMIC DNA]</scope>
    <source>
        <strain evidence="1 2">CNM20110649</strain>
    </source>
</reference>
<organism evidence="1 2">
    <name type="scientific">Nocardia cyriacigeorgica</name>
    <dbReference type="NCBI Taxonomy" id="135487"/>
    <lineage>
        <taxon>Bacteria</taxon>
        <taxon>Bacillati</taxon>
        <taxon>Actinomycetota</taxon>
        <taxon>Actinomycetes</taxon>
        <taxon>Mycobacteriales</taxon>
        <taxon>Nocardiaceae</taxon>
        <taxon>Nocardia</taxon>
    </lineage>
</organism>
<comment type="caution">
    <text evidence="1">The sequence shown here is derived from an EMBL/GenBank/DDBJ whole genome shotgun (WGS) entry which is preliminary data.</text>
</comment>
<sequence>MAAAAVALLAAGCGSTTEGEPTAAGSDTATTTRNLDEIEIFNPCSGLSDDVLQSIGLDPSTKSVTTDAPSGPATWRVCGWYPEGRPYKITVYSTSHTLDESRANDDLTGFNEVAIGPRSGVTFRDKSTPEGDGCYAAFSAEQGMFEISADWTSRGKRDVDICTLAIDYATQFEPHLPK</sequence>
<protein>
    <submittedName>
        <fullName evidence="1">DUF3558 domain-containing protein</fullName>
    </submittedName>
</protein>
<name>A0ABX0CI47_9NOCA</name>
<dbReference type="RefSeq" id="WP_163955742.1">
    <property type="nucleotide sequence ID" value="NZ_JAAGUX010000009.1"/>
</dbReference>
<keyword evidence="2" id="KW-1185">Reference proteome</keyword>
<proteinExistence type="predicted"/>
<dbReference type="InterPro" id="IPR024520">
    <property type="entry name" value="DUF3558"/>
</dbReference>
<evidence type="ECO:0000313" key="2">
    <source>
        <dbReference type="Proteomes" id="UP000470876"/>
    </source>
</evidence>
<gene>
    <name evidence="1" type="ORF">GV794_07905</name>
</gene>
<dbReference type="Pfam" id="PF12079">
    <property type="entry name" value="DUF3558"/>
    <property type="match status" value="1"/>
</dbReference>
<dbReference type="Proteomes" id="UP000470876">
    <property type="component" value="Unassembled WGS sequence"/>
</dbReference>
<evidence type="ECO:0000313" key="1">
    <source>
        <dbReference type="EMBL" id="NEW55576.1"/>
    </source>
</evidence>
<dbReference type="EMBL" id="JAAGUX010000009">
    <property type="protein sequence ID" value="NEW55576.1"/>
    <property type="molecule type" value="Genomic_DNA"/>
</dbReference>